<dbReference type="Gene3D" id="3.90.215.10">
    <property type="entry name" value="Gamma Fibrinogen, chain A, domain 1"/>
    <property type="match status" value="1"/>
</dbReference>
<gene>
    <name evidence="2" type="ORF">SVUK_LOCUS13230</name>
</gene>
<name>A0A3P7LG23_STRVU</name>
<dbReference type="PANTHER" id="PTHR19143">
    <property type="entry name" value="FIBRINOGEN/TENASCIN/ANGIOPOEITIN"/>
    <property type="match status" value="1"/>
</dbReference>
<evidence type="ECO:0000313" key="3">
    <source>
        <dbReference type="Proteomes" id="UP000270094"/>
    </source>
</evidence>
<reference evidence="2 3" key="1">
    <citation type="submission" date="2018-11" db="EMBL/GenBank/DDBJ databases">
        <authorList>
            <consortium name="Pathogen Informatics"/>
        </authorList>
    </citation>
    <scope>NUCLEOTIDE SEQUENCE [LARGE SCALE GENOMIC DNA]</scope>
</reference>
<dbReference type="Proteomes" id="UP000270094">
    <property type="component" value="Unassembled WGS sequence"/>
</dbReference>
<evidence type="ECO:0000259" key="1">
    <source>
        <dbReference type="PROSITE" id="PS51406"/>
    </source>
</evidence>
<dbReference type="PROSITE" id="PS51406">
    <property type="entry name" value="FIBRINOGEN_C_2"/>
    <property type="match status" value="1"/>
</dbReference>
<evidence type="ECO:0000313" key="2">
    <source>
        <dbReference type="EMBL" id="VDM78232.1"/>
    </source>
</evidence>
<dbReference type="OrthoDB" id="7972392at2759"/>
<protein>
    <recommendedName>
        <fullName evidence="1">Fibrinogen C-terminal domain-containing protein</fullName>
    </recommendedName>
</protein>
<dbReference type="PANTHER" id="PTHR19143:SF327">
    <property type="entry name" value="FI21813P1-RELATED"/>
    <property type="match status" value="1"/>
</dbReference>
<proteinExistence type="predicted"/>
<dbReference type="InterPro" id="IPR036056">
    <property type="entry name" value="Fibrinogen-like_C"/>
</dbReference>
<dbReference type="InterPro" id="IPR002181">
    <property type="entry name" value="Fibrinogen_a/b/g_C_dom"/>
</dbReference>
<dbReference type="SMART" id="SM00186">
    <property type="entry name" value="FBG"/>
    <property type="match status" value="1"/>
</dbReference>
<feature type="domain" description="Fibrinogen C-terminal" evidence="1">
    <location>
        <begin position="30"/>
        <end position="215"/>
    </location>
</feature>
<organism evidence="2 3">
    <name type="scientific">Strongylus vulgaris</name>
    <name type="common">Blood worm</name>
    <dbReference type="NCBI Taxonomy" id="40348"/>
    <lineage>
        <taxon>Eukaryota</taxon>
        <taxon>Metazoa</taxon>
        <taxon>Ecdysozoa</taxon>
        <taxon>Nematoda</taxon>
        <taxon>Chromadorea</taxon>
        <taxon>Rhabditida</taxon>
        <taxon>Rhabditina</taxon>
        <taxon>Rhabditomorpha</taxon>
        <taxon>Strongyloidea</taxon>
        <taxon>Strongylidae</taxon>
        <taxon>Strongylus</taxon>
    </lineage>
</organism>
<accession>A0A3P7LG23</accession>
<feature type="non-terminal residue" evidence="2">
    <location>
        <position position="1"/>
    </location>
</feature>
<sequence length="215" mass="24717">QPDSDPCVSVYTATGEWNTVDCGKTECFACETPQAMSDCADWYKAGYKDSGLYRILINGLSYNVYCNMDNGGGWTVFQSRVNGNESYWDRKWMEYKNGFITDRMSRSSNFWLGLELLHQLTAKDDDVTLRIEMRGDRTPGTSKPNEYWFNEYTKFQVGDDSSNYRLINMYLDWEDNTGNASTGWYDFTYSIGASFSTVDKINDPQPDCVTKYKMG</sequence>
<dbReference type="SUPFAM" id="SSF56496">
    <property type="entry name" value="Fibrinogen C-terminal domain-like"/>
    <property type="match status" value="1"/>
</dbReference>
<dbReference type="GO" id="GO:0005615">
    <property type="term" value="C:extracellular space"/>
    <property type="evidence" value="ECO:0007669"/>
    <property type="project" value="TreeGrafter"/>
</dbReference>
<dbReference type="EMBL" id="UYYB01101365">
    <property type="protein sequence ID" value="VDM78232.1"/>
    <property type="molecule type" value="Genomic_DNA"/>
</dbReference>
<dbReference type="InterPro" id="IPR014716">
    <property type="entry name" value="Fibrinogen_a/b/g_C_1"/>
</dbReference>
<dbReference type="AlphaFoldDB" id="A0A3P7LG23"/>
<dbReference type="InterPro" id="IPR050373">
    <property type="entry name" value="Fibrinogen_C-term_domain"/>
</dbReference>
<dbReference type="Pfam" id="PF00147">
    <property type="entry name" value="Fibrinogen_C"/>
    <property type="match status" value="1"/>
</dbReference>
<keyword evidence="3" id="KW-1185">Reference proteome</keyword>